<dbReference type="InParanoid" id="A0A409X0M6"/>
<dbReference type="STRING" id="181874.A0A409X0M6"/>
<keyword evidence="3" id="KW-1185">Reference proteome</keyword>
<dbReference type="Proteomes" id="UP000284842">
    <property type="component" value="Unassembled WGS sequence"/>
</dbReference>
<dbReference type="AlphaFoldDB" id="A0A409X0M6"/>
<evidence type="ECO:0000256" key="1">
    <source>
        <dbReference type="SAM" id="MobiDB-lite"/>
    </source>
</evidence>
<evidence type="ECO:0000313" key="2">
    <source>
        <dbReference type="EMBL" id="PPQ84338.1"/>
    </source>
</evidence>
<gene>
    <name evidence="2" type="ORF">CVT24_001185</name>
</gene>
<proteinExistence type="predicted"/>
<protein>
    <submittedName>
        <fullName evidence="2">Uncharacterized protein</fullName>
    </submittedName>
</protein>
<accession>A0A409X0M6</accession>
<comment type="caution">
    <text evidence="2">The sequence shown here is derived from an EMBL/GenBank/DDBJ whole genome shotgun (WGS) entry which is preliminary data.</text>
</comment>
<feature type="region of interest" description="Disordered" evidence="1">
    <location>
        <begin position="65"/>
        <end position="127"/>
    </location>
</feature>
<sequence length="459" mass="50755">MAKPLVRPHLHFLPEDAGPRLSEARQAAREGMVANGEPGLFPSVSDIDSIYDPVQDTRSTWNALNTTGNPWREKAGGKRLYLPGLDGDGSDSGHDDEDDDHDSVGSAQSTQSRPPTPTGSTSSRISRGIQRVRQIAVNGVDVIYDHIYRFIHETTDQLRSYFADASKLGTQTQIKKTRTKTGIQDTFQLHLLEDIFASYKNRRTVHTKQEALDAKLASLPQNPAAMMNPVWRISGLDAHADSTQVEKHDNPLMRLFEPKVYIQTVKRRLVTSQRLLLKEIGFAVSDKKDWMCAGVRALNLSHAPGSSVRAYIGIRDKVSPSGMCKRDPQCKTAIAYSSLKSGMHMPHASSPLPSFGRPIIAQVVKILQSVNTTSYAADALLLHHFSPQRFPVSSYDMPDLLPENAWSLLPPNDALCTVNTQHPCMELKCGATGTAPVLIERVTSSLTKKVVEYKEPKDR</sequence>
<dbReference type="EMBL" id="NHTK01004899">
    <property type="protein sequence ID" value="PPQ84338.1"/>
    <property type="molecule type" value="Genomic_DNA"/>
</dbReference>
<evidence type="ECO:0000313" key="3">
    <source>
        <dbReference type="Proteomes" id="UP000284842"/>
    </source>
</evidence>
<feature type="compositionally biased region" description="Low complexity" evidence="1">
    <location>
        <begin position="104"/>
        <end position="127"/>
    </location>
</feature>
<reference evidence="2 3" key="1">
    <citation type="journal article" date="2018" name="Evol. Lett.">
        <title>Horizontal gene cluster transfer increased hallucinogenic mushroom diversity.</title>
        <authorList>
            <person name="Reynolds H.T."/>
            <person name="Vijayakumar V."/>
            <person name="Gluck-Thaler E."/>
            <person name="Korotkin H.B."/>
            <person name="Matheny P.B."/>
            <person name="Slot J.C."/>
        </authorList>
    </citation>
    <scope>NUCLEOTIDE SEQUENCE [LARGE SCALE GENOMIC DNA]</scope>
    <source>
        <strain evidence="2 3">2629</strain>
    </source>
</reference>
<feature type="region of interest" description="Disordered" evidence="1">
    <location>
        <begin position="1"/>
        <end position="25"/>
    </location>
</feature>
<feature type="compositionally biased region" description="Basic and acidic residues" evidence="1">
    <location>
        <begin position="12"/>
        <end position="25"/>
    </location>
</feature>
<name>A0A409X0M6_9AGAR</name>
<organism evidence="2 3">
    <name type="scientific">Panaeolus cyanescens</name>
    <dbReference type="NCBI Taxonomy" id="181874"/>
    <lineage>
        <taxon>Eukaryota</taxon>
        <taxon>Fungi</taxon>
        <taxon>Dikarya</taxon>
        <taxon>Basidiomycota</taxon>
        <taxon>Agaricomycotina</taxon>
        <taxon>Agaricomycetes</taxon>
        <taxon>Agaricomycetidae</taxon>
        <taxon>Agaricales</taxon>
        <taxon>Agaricineae</taxon>
        <taxon>Galeropsidaceae</taxon>
        <taxon>Panaeolus</taxon>
    </lineage>
</organism>
<dbReference type="OrthoDB" id="2506088at2759"/>
<feature type="compositionally biased region" description="Basic residues" evidence="1">
    <location>
        <begin position="1"/>
        <end position="10"/>
    </location>
</feature>